<evidence type="ECO:0000313" key="4">
    <source>
        <dbReference type="EMBL" id="GHW02170.1"/>
    </source>
</evidence>
<evidence type="ECO:0000256" key="1">
    <source>
        <dbReference type="SAM" id="MobiDB-lite"/>
    </source>
</evidence>
<accession>A0ABQ3W9R1</accession>
<feature type="signal peptide" evidence="2">
    <location>
        <begin position="1"/>
        <end position="23"/>
    </location>
</feature>
<keyword evidence="2" id="KW-0732">Signal</keyword>
<protein>
    <submittedName>
        <fullName evidence="4">DNA-entry nuclease</fullName>
    </submittedName>
</protein>
<feature type="compositionally biased region" description="Low complexity" evidence="1">
    <location>
        <begin position="78"/>
        <end position="108"/>
    </location>
</feature>
<proteinExistence type="predicted"/>
<gene>
    <name evidence="4" type="ORF">lacNasYZ03_18570</name>
</gene>
<dbReference type="EMBL" id="BOCI01000506">
    <property type="protein sequence ID" value="GHW02170.1"/>
    <property type="molecule type" value="Genomic_DNA"/>
</dbReference>
<feature type="domain" description="Type VII secretion system protein EssD-like" evidence="3">
    <location>
        <begin position="136"/>
        <end position="268"/>
    </location>
</feature>
<comment type="caution">
    <text evidence="4">The sequence shown here is derived from an EMBL/GenBank/DDBJ whole genome shotgun (WGS) entry which is preliminary data.</text>
</comment>
<evidence type="ECO:0000256" key="2">
    <source>
        <dbReference type="SAM" id="SignalP"/>
    </source>
</evidence>
<sequence>MMKKKRMIFGVGAAVLFFGVASTKPVDSQNYPKITVKTKYVNKYKDKIASYESSNTDLETDIDDIKAESASAEKKLAKQPSSKTTKTAASKQPASSAQKTSSAKSSQTDLASLTYSGQLTTTVNGNKPDFSQSDLSTSRGAWQTYGNLDSLNRATTANAMLNQSLMPTAKREPLHWDPTGWHNKRISSGWLYNRSHLIGYQLTGQNNNPKNLITGTQELNVSGMLPYEDQVADYLKESSSNYVRYRVKPVFKGNELLARGVQMEAESVGSSAVSFNVYVFNVQPGVVLNYSDGTSRVQN</sequence>
<evidence type="ECO:0000259" key="3">
    <source>
        <dbReference type="Pfam" id="PF13930"/>
    </source>
</evidence>
<dbReference type="Proteomes" id="UP000616547">
    <property type="component" value="Unassembled WGS sequence"/>
</dbReference>
<feature type="region of interest" description="Disordered" evidence="1">
    <location>
        <begin position="71"/>
        <end position="109"/>
    </location>
</feature>
<feature type="chain" id="PRO_5046731324" evidence="2">
    <location>
        <begin position="24"/>
        <end position="299"/>
    </location>
</feature>
<dbReference type="Gene3D" id="3.40.570.10">
    <property type="entry name" value="Extracellular Endonuclease, subunit A"/>
    <property type="match status" value="1"/>
</dbReference>
<dbReference type="InterPro" id="IPR044927">
    <property type="entry name" value="Endonuclea_NS_2"/>
</dbReference>
<dbReference type="InterPro" id="IPR044929">
    <property type="entry name" value="DNA/RNA_non-sp_Endonuclease_sf"/>
</dbReference>
<keyword evidence="5" id="KW-1185">Reference proteome</keyword>
<evidence type="ECO:0000313" key="5">
    <source>
        <dbReference type="Proteomes" id="UP000616547"/>
    </source>
</evidence>
<reference evidence="5" key="1">
    <citation type="submission" date="2021-01" db="EMBL/GenBank/DDBJ databases">
        <title>Draft genome sequence of Nasalis larvatus strain YZ03.</title>
        <authorList>
            <person name="Suzuki-Hashido N."/>
            <person name="Tsuchida S."/>
            <person name="Hayakawa T."/>
        </authorList>
    </citation>
    <scope>NUCLEOTIDE SEQUENCE [LARGE SCALE GENOMIC DNA]</scope>
    <source>
        <strain evidence="5">YZ03</strain>
    </source>
</reference>
<dbReference type="Pfam" id="PF13930">
    <property type="entry name" value="Endonuclea_NS_2"/>
    <property type="match status" value="1"/>
</dbReference>
<organism evidence="4 5">
    <name type="scientific">Lactobacillus nasalidis</name>
    <dbReference type="NCBI Taxonomy" id="2797258"/>
    <lineage>
        <taxon>Bacteria</taxon>
        <taxon>Bacillati</taxon>
        <taxon>Bacillota</taxon>
        <taxon>Bacilli</taxon>
        <taxon>Lactobacillales</taxon>
        <taxon>Lactobacillaceae</taxon>
        <taxon>Lactobacillus</taxon>
    </lineage>
</organism>
<name>A0ABQ3W9R1_9LACO</name>